<dbReference type="SUPFAM" id="SSF53335">
    <property type="entry name" value="S-adenosyl-L-methionine-dependent methyltransferases"/>
    <property type="match status" value="1"/>
</dbReference>
<keyword evidence="9" id="KW-1185">Reference proteome</keyword>
<dbReference type="GO" id="GO:0003677">
    <property type="term" value="F:DNA binding"/>
    <property type="evidence" value="ECO:0007669"/>
    <property type="project" value="InterPro"/>
</dbReference>
<dbReference type="PRINTS" id="PR00508">
    <property type="entry name" value="S21N4MTFRASE"/>
</dbReference>
<reference evidence="8 9" key="1">
    <citation type="journal article" date="2019" name="Environ. Microbiol.">
        <title>Species interactions and distinct microbial communities in high Arctic permafrost affected cryosols are associated with the CH4 and CO2 gas fluxes.</title>
        <authorList>
            <person name="Altshuler I."/>
            <person name="Hamel J."/>
            <person name="Turney S."/>
            <person name="Magnuson E."/>
            <person name="Levesque R."/>
            <person name="Greer C."/>
            <person name="Whyte L.G."/>
        </authorList>
    </citation>
    <scope>NUCLEOTIDE SEQUENCE [LARGE SCALE GENOMIC DNA]</scope>
    <source>
        <strain evidence="8 9">E6.1</strain>
    </source>
</reference>
<feature type="domain" description="DNA methylase N-4/N-6" evidence="7">
    <location>
        <begin position="151"/>
        <end position="456"/>
    </location>
</feature>
<dbReference type="EMBL" id="RCZC01000001">
    <property type="protein sequence ID" value="TPG56603.1"/>
    <property type="molecule type" value="Genomic_DNA"/>
</dbReference>
<name>A0A502G6W5_9SPHN</name>
<dbReference type="AlphaFoldDB" id="A0A502G6W5"/>
<comment type="caution">
    <text evidence="8">The sequence shown here is derived from an EMBL/GenBank/DDBJ whole genome shotgun (WGS) entry which is preliminary data.</text>
</comment>
<dbReference type="Proteomes" id="UP000319931">
    <property type="component" value="Unassembled WGS sequence"/>
</dbReference>
<protein>
    <recommendedName>
        <fullName evidence="2">site-specific DNA-methyltransferase (adenine-specific)</fullName>
        <ecNumber evidence="2">2.1.1.72</ecNumber>
    </recommendedName>
</protein>
<feature type="region of interest" description="Disordered" evidence="6">
    <location>
        <begin position="312"/>
        <end position="331"/>
    </location>
</feature>
<evidence type="ECO:0000256" key="6">
    <source>
        <dbReference type="SAM" id="MobiDB-lite"/>
    </source>
</evidence>
<evidence type="ECO:0000313" key="8">
    <source>
        <dbReference type="EMBL" id="TPG56603.1"/>
    </source>
</evidence>
<dbReference type="EC" id="2.1.1.72" evidence="2"/>
<dbReference type="GO" id="GO:0009007">
    <property type="term" value="F:site-specific DNA-methyltransferase (adenine-specific) activity"/>
    <property type="evidence" value="ECO:0007669"/>
    <property type="project" value="UniProtKB-EC"/>
</dbReference>
<evidence type="ECO:0000313" key="9">
    <source>
        <dbReference type="Proteomes" id="UP000319931"/>
    </source>
</evidence>
<dbReference type="InterPro" id="IPR001091">
    <property type="entry name" value="RM_Methyltransferase"/>
</dbReference>
<dbReference type="RefSeq" id="WP_140848130.1">
    <property type="nucleotide sequence ID" value="NZ_RCZC01000001.1"/>
</dbReference>
<dbReference type="InterPro" id="IPR029063">
    <property type="entry name" value="SAM-dependent_MTases_sf"/>
</dbReference>
<dbReference type="GO" id="GO:0032259">
    <property type="term" value="P:methylation"/>
    <property type="evidence" value="ECO:0007669"/>
    <property type="project" value="UniProtKB-KW"/>
</dbReference>
<keyword evidence="4 8" id="KW-0808">Transferase</keyword>
<dbReference type="InterPro" id="IPR002052">
    <property type="entry name" value="DNA_methylase_N6_adenine_CS"/>
</dbReference>
<dbReference type="PROSITE" id="PS00092">
    <property type="entry name" value="N6_MTASE"/>
    <property type="match status" value="1"/>
</dbReference>
<evidence type="ECO:0000256" key="1">
    <source>
        <dbReference type="ARBA" id="ARBA00006594"/>
    </source>
</evidence>
<dbReference type="OrthoDB" id="9816043at2"/>
<sequence length="776" mass="86407">MAKLDELIALVEDPSLRARLATTATTLASRVTLGLNFERHIPEFVSLPGLPIRPGMMVSARGSSHSRPLRVVKLEPNRVVCTAEANGATELLYFEPDAIVALKRSNEPIYPALIPVASDRRDDAIAEHVLIEGENLAVLELLEWTHSSRFQCIYIDPPYNTGARDWRYNNDYVDRNDAFKSSKWLSMMERRLVIARRLLASDGVLVVAIDDYEYAHLVTLLGSERLFRGWTIETVVIQHNPRGGGGNHISNTHEYAVFVVPPGRSLAPIAKGSDELRDYRRRGRGDNNRRSGRPKSFFAIHVDPETREVVGVGPEIGKDDTYPTDPTAEGHQRIYPLGRDGLERVWRNTRIAVRDGIVEKTLTLRCTANDTIVQVISGERKTVPIRSIWSGARYNAGEQGTNLVEALTGVEFPYPKSIYTVLDCLKATVGDRPEALVLDFFGGSGTTAHALQLLNEFDDGHRQAFIVTNNELGEPKERELSLEGVQPYEDAWERHGICRAVTYPRLANAISGARDDAPVEWDLELGGTRSVETEMPIRVLPFVGPAQAAAPAARAALAPFLGLPAKLVRDAWPYYVPPADGDRHKTALLFDLEAIDDFADAAAEAGEIEQVFVVSSGTDPRDRAMTVRLREALGPRVVDRPVTRKASEGLRANLNYLRMLYLDPGEVEIGQRLADLIPTLWLMAGARGPVPRYDDMQGYLLSCECGFALLADESAFRTFRAELEQAKDVSWAFLVCDSDDGFQQLCAALPPHIPPRRRIRLYRDYLTNFRINLGDR</sequence>
<evidence type="ECO:0000256" key="2">
    <source>
        <dbReference type="ARBA" id="ARBA00011900"/>
    </source>
</evidence>
<accession>A0A502G6W5</accession>
<dbReference type="Gene3D" id="3.40.50.150">
    <property type="entry name" value="Vaccinia Virus protein VP39"/>
    <property type="match status" value="1"/>
</dbReference>
<keyword evidence="3 8" id="KW-0489">Methyltransferase</keyword>
<organism evidence="8 9">
    <name type="scientific">Sphingomonas glacialis</name>
    <dbReference type="NCBI Taxonomy" id="658225"/>
    <lineage>
        <taxon>Bacteria</taxon>
        <taxon>Pseudomonadati</taxon>
        <taxon>Pseudomonadota</taxon>
        <taxon>Alphaproteobacteria</taxon>
        <taxon>Sphingomonadales</taxon>
        <taxon>Sphingomonadaceae</taxon>
        <taxon>Sphingomonas</taxon>
    </lineage>
</organism>
<dbReference type="Pfam" id="PF01555">
    <property type="entry name" value="N6_N4_Mtase"/>
    <property type="match status" value="1"/>
</dbReference>
<evidence type="ECO:0000256" key="5">
    <source>
        <dbReference type="ARBA" id="ARBA00047942"/>
    </source>
</evidence>
<evidence type="ECO:0000259" key="7">
    <source>
        <dbReference type="Pfam" id="PF01555"/>
    </source>
</evidence>
<evidence type="ECO:0000256" key="4">
    <source>
        <dbReference type="ARBA" id="ARBA00022679"/>
    </source>
</evidence>
<dbReference type="InterPro" id="IPR002941">
    <property type="entry name" value="DNA_methylase_N4/N6"/>
</dbReference>
<proteinExistence type="inferred from homology"/>
<comment type="similarity">
    <text evidence="1">Belongs to the N(4)/N(6)-methyltransferase family.</text>
</comment>
<evidence type="ECO:0000256" key="3">
    <source>
        <dbReference type="ARBA" id="ARBA00022603"/>
    </source>
</evidence>
<gene>
    <name evidence="8" type="ORF">EAH76_03475</name>
</gene>
<dbReference type="GO" id="GO:0008170">
    <property type="term" value="F:N-methyltransferase activity"/>
    <property type="evidence" value="ECO:0007669"/>
    <property type="project" value="InterPro"/>
</dbReference>
<comment type="catalytic activity">
    <reaction evidence="5">
        <text>a 2'-deoxyadenosine in DNA + S-adenosyl-L-methionine = an N(6)-methyl-2'-deoxyadenosine in DNA + S-adenosyl-L-homocysteine + H(+)</text>
        <dbReference type="Rhea" id="RHEA:15197"/>
        <dbReference type="Rhea" id="RHEA-COMP:12418"/>
        <dbReference type="Rhea" id="RHEA-COMP:12419"/>
        <dbReference type="ChEBI" id="CHEBI:15378"/>
        <dbReference type="ChEBI" id="CHEBI:57856"/>
        <dbReference type="ChEBI" id="CHEBI:59789"/>
        <dbReference type="ChEBI" id="CHEBI:90615"/>
        <dbReference type="ChEBI" id="CHEBI:90616"/>
        <dbReference type="EC" id="2.1.1.72"/>
    </reaction>
</comment>